<reference evidence="1 2" key="1">
    <citation type="submission" date="2013-09" db="EMBL/GenBank/DDBJ databases">
        <title>High correlation between genotypes and phenotypes of environmental bacteria Comamonas testosteroni strains.</title>
        <authorList>
            <person name="Liu L."/>
            <person name="Zhu W."/>
            <person name="Xia X."/>
            <person name="Xu B."/>
            <person name="Luo M."/>
            <person name="Wang G."/>
        </authorList>
    </citation>
    <scope>NUCLEOTIDE SEQUENCE [LARGE SCALE GENOMIC DNA]</scope>
    <source>
        <strain evidence="1 2">DF2</strain>
    </source>
</reference>
<accession>A0A0E3BY36</accession>
<proteinExistence type="predicted"/>
<dbReference type="EMBL" id="AWTP01000122">
    <property type="protein sequence ID" value="KGH08719.1"/>
    <property type="molecule type" value="Genomic_DNA"/>
</dbReference>
<evidence type="ECO:0000313" key="2">
    <source>
        <dbReference type="Proteomes" id="UP000029549"/>
    </source>
</evidence>
<dbReference type="Proteomes" id="UP000029549">
    <property type="component" value="Unassembled WGS sequence"/>
</dbReference>
<dbReference type="RefSeq" id="WP_034394731.1">
    <property type="nucleotide sequence ID" value="NZ_AWTM01000098.1"/>
</dbReference>
<dbReference type="Pfam" id="PF09956">
    <property type="entry name" value="Phage_cement_2"/>
    <property type="match status" value="1"/>
</dbReference>
<dbReference type="AlphaFoldDB" id="A0A0E3BY36"/>
<gene>
    <name evidence="1" type="ORF">P608_17520</name>
</gene>
<sequence length="110" mass="10834">MKTQQILLTTSILALADLSRFRLVGFDGGVCAAGAKALGPCEVTTSAGEQASVNMTGALLVEAGGPITAGAEVESDANGCVIAKTAGISNGWAMDAAVAAGDVIRVARGI</sequence>
<keyword evidence="2" id="KW-1185">Reference proteome</keyword>
<comment type="caution">
    <text evidence="1">The sequence shown here is derived from an EMBL/GenBank/DDBJ whole genome shotgun (WGS) entry which is preliminary data.</text>
</comment>
<dbReference type="InterPro" id="IPR011231">
    <property type="entry name" value="Phage_VT1-Sakai_H0018"/>
</dbReference>
<organism evidence="1 2">
    <name type="scientific">Comamonas thiooxydans</name>
    <dbReference type="NCBI Taxonomy" id="363952"/>
    <lineage>
        <taxon>Bacteria</taxon>
        <taxon>Pseudomonadati</taxon>
        <taxon>Pseudomonadota</taxon>
        <taxon>Betaproteobacteria</taxon>
        <taxon>Burkholderiales</taxon>
        <taxon>Comamonadaceae</taxon>
        <taxon>Comamonas</taxon>
    </lineage>
</organism>
<protein>
    <submittedName>
        <fullName evidence="1">Membrane protein</fullName>
    </submittedName>
</protein>
<evidence type="ECO:0000313" key="1">
    <source>
        <dbReference type="EMBL" id="KGH08719.1"/>
    </source>
</evidence>
<name>A0A0E3BY36_9BURK</name>